<name>A0A1F7GDS2_9BACT</name>
<dbReference type="EMBL" id="MFZF01000007">
    <property type="protein sequence ID" value="OGK17029.1"/>
    <property type="molecule type" value="Genomic_DNA"/>
</dbReference>
<evidence type="ECO:0008006" key="5">
    <source>
        <dbReference type="Google" id="ProtNLM"/>
    </source>
</evidence>
<feature type="coiled-coil region" evidence="1">
    <location>
        <begin position="60"/>
        <end position="87"/>
    </location>
</feature>
<keyword evidence="2" id="KW-0812">Transmembrane</keyword>
<reference evidence="3 4" key="1">
    <citation type="journal article" date="2016" name="Nat. Commun.">
        <title>Thousands of microbial genomes shed light on interconnected biogeochemical processes in an aquifer system.</title>
        <authorList>
            <person name="Anantharaman K."/>
            <person name="Brown C.T."/>
            <person name="Hug L.A."/>
            <person name="Sharon I."/>
            <person name="Castelle C.J."/>
            <person name="Probst A.J."/>
            <person name="Thomas B.C."/>
            <person name="Singh A."/>
            <person name="Wilkins M.J."/>
            <person name="Karaoz U."/>
            <person name="Brodie E.L."/>
            <person name="Williams K.H."/>
            <person name="Hubbard S.S."/>
            <person name="Banfield J.F."/>
        </authorList>
    </citation>
    <scope>NUCLEOTIDE SEQUENCE [LARGE SCALE GENOMIC DNA]</scope>
</reference>
<keyword evidence="1" id="KW-0175">Coiled coil</keyword>
<evidence type="ECO:0000313" key="3">
    <source>
        <dbReference type="EMBL" id="OGK17029.1"/>
    </source>
</evidence>
<keyword evidence="2" id="KW-0472">Membrane</keyword>
<accession>A0A1F7GDS2</accession>
<dbReference type="Pfam" id="PF13196">
    <property type="entry name" value="DUF4012"/>
    <property type="match status" value="1"/>
</dbReference>
<dbReference type="InterPro" id="IPR025101">
    <property type="entry name" value="DUF4012"/>
</dbReference>
<proteinExistence type="predicted"/>
<sequence>MKFYNPLKRKRLHHNKKNRKKRLLIFLLVILFGYFFIYRPVVRIKTQVGKVKVAADKVKAAFLQQDITKVEKEIKNFERKFDALQKDSRGIYWMRLIPIISGYVSDYKNGIEAGDALIDASKKAISAIEPHADLIGFKKGSGSFAERPAEDRIQTAVLALDTIVADADSIAIDVDKARSHIERININRYPEKLGNKPIRSHIKQLIDGLDGVATLFVEAKPLIKRLPEIMGTDRERTYIILFQNDKELRATGGFITAYAIFKVDKGKFKVQESKDIYSLDDSIKNHPTPPAEIATFHKGVSKFYIRDSNLSPDIPESVKLFESLYANSSAKQNYDGIIYVDTHVLVDTLKILGDTEVRGTRFSANIDSRCDCPQVIYKLLDEIDRPVQYIKTDRKGILGDLLYALMQKALGFSPSQYWGPLSQELIKGLDEKHIQVYFKDSAIQNSIEKIGYGGRIKPTDGDYLHVNDVNFAGAKSNLFVTESVISKTIINSDKTVDRELIIEYRNPYPASNCNLEAGRLCINATLRNWLRIYVPVGSTLTSFTGSEKKVRTYDDLGKTVFEGFLRIAPMGRAKATVKYRLPFEVRNNKEYKLFIQKQAGTDANKYTIYINDKRVNVSLIKDYHLKLD</sequence>
<comment type="caution">
    <text evidence="3">The sequence shown here is derived from an EMBL/GenBank/DDBJ whole genome shotgun (WGS) entry which is preliminary data.</text>
</comment>
<keyword evidence="2" id="KW-1133">Transmembrane helix</keyword>
<feature type="transmembrane region" description="Helical" evidence="2">
    <location>
        <begin position="21"/>
        <end position="38"/>
    </location>
</feature>
<evidence type="ECO:0000256" key="1">
    <source>
        <dbReference type="SAM" id="Coils"/>
    </source>
</evidence>
<gene>
    <name evidence="3" type="ORF">A2690_02560</name>
</gene>
<evidence type="ECO:0000313" key="4">
    <source>
        <dbReference type="Proteomes" id="UP000178372"/>
    </source>
</evidence>
<organism evidence="3 4">
    <name type="scientific">Candidatus Roizmanbacteria bacterium RIFCSPHIGHO2_01_FULL_39_12b</name>
    <dbReference type="NCBI Taxonomy" id="1802030"/>
    <lineage>
        <taxon>Bacteria</taxon>
        <taxon>Candidatus Roizmaniibacteriota</taxon>
    </lineage>
</organism>
<dbReference type="Proteomes" id="UP000178372">
    <property type="component" value="Unassembled WGS sequence"/>
</dbReference>
<dbReference type="AlphaFoldDB" id="A0A1F7GDS2"/>
<protein>
    <recommendedName>
        <fullName evidence="5">DUF4012 domain-containing protein</fullName>
    </recommendedName>
</protein>
<evidence type="ECO:0000256" key="2">
    <source>
        <dbReference type="SAM" id="Phobius"/>
    </source>
</evidence>